<comment type="caution">
    <text evidence="1">The sequence shown here is derived from an EMBL/GenBank/DDBJ whole genome shotgun (WGS) entry which is preliminary data.</text>
</comment>
<reference evidence="1 2" key="1">
    <citation type="submission" date="2021-06" db="EMBL/GenBank/DDBJ databases">
        <title>A haploid diamondback moth (Plutella xylostella L.) genome assembly resolves 31 chromosomes and identifies a diamide resistance mutation.</title>
        <authorList>
            <person name="Ward C.M."/>
            <person name="Perry K.D."/>
            <person name="Baker G."/>
            <person name="Powis K."/>
            <person name="Heckel D.G."/>
            <person name="Baxter S.W."/>
        </authorList>
    </citation>
    <scope>NUCLEOTIDE SEQUENCE [LARGE SCALE GENOMIC DNA]</scope>
    <source>
        <strain evidence="1 2">LV</strain>
        <tissue evidence="1">Single pupa</tissue>
    </source>
</reference>
<dbReference type="EMBL" id="JAHIBW010000005">
    <property type="protein sequence ID" value="KAG7310983.1"/>
    <property type="molecule type" value="Genomic_DNA"/>
</dbReference>
<evidence type="ECO:0000313" key="2">
    <source>
        <dbReference type="Proteomes" id="UP000823941"/>
    </source>
</evidence>
<evidence type="ECO:0008006" key="3">
    <source>
        <dbReference type="Google" id="ProtNLM"/>
    </source>
</evidence>
<name>A0ABQ7R117_PLUXY</name>
<accession>A0ABQ7R117</accession>
<dbReference type="Proteomes" id="UP000823941">
    <property type="component" value="Chromosome 5"/>
</dbReference>
<evidence type="ECO:0000313" key="1">
    <source>
        <dbReference type="EMBL" id="KAG7310983.1"/>
    </source>
</evidence>
<gene>
    <name evidence="1" type="ORF">JYU34_003835</name>
</gene>
<keyword evidence="2" id="KW-1185">Reference proteome</keyword>
<protein>
    <recommendedName>
        <fullName evidence="3">Secreted protein</fullName>
    </recommendedName>
</protein>
<proteinExistence type="predicted"/>
<organism evidence="1 2">
    <name type="scientific">Plutella xylostella</name>
    <name type="common">Diamondback moth</name>
    <name type="synonym">Plutella maculipennis</name>
    <dbReference type="NCBI Taxonomy" id="51655"/>
    <lineage>
        <taxon>Eukaryota</taxon>
        <taxon>Metazoa</taxon>
        <taxon>Ecdysozoa</taxon>
        <taxon>Arthropoda</taxon>
        <taxon>Hexapoda</taxon>
        <taxon>Insecta</taxon>
        <taxon>Pterygota</taxon>
        <taxon>Neoptera</taxon>
        <taxon>Endopterygota</taxon>
        <taxon>Lepidoptera</taxon>
        <taxon>Glossata</taxon>
        <taxon>Ditrysia</taxon>
        <taxon>Yponomeutoidea</taxon>
        <taxon>Plutellidae</taxon>
        <taxon>Plutella</taxon>
    </lineage>
</organism>
<sequence>MWPMLRTLRRVRPVLRPLWPALLPPPALLRALLQVLQSLHHHLHLLHEDFVNTHQYAGVDDRHFLHRTGVRRAEGTGWCIRPKLFAGPMSGACTHIHPAKNTVRYPVRKTDVYKRS</sequence>